<protein>
    <submittedName>
        <fullName evidence="2">NF038129 family PEP-CTERM protein</fullName>
    </submittedName>
</protein>
<feature type="chain" id="PRO_5045446438" evidence="1">
    <location>
        <begin position="27"/>
        <end position="196"/>
    </location>
</feature>
<dbReference type="NCBIfam" id="NF038129">
    <property type="entry name" value="PEP_NF038129"/>
    <property type="match status" value="1"/>
</dbReference>
<accession>A0ABT2A5A2</accession>
<proteinExistence type="predicted"/>
<keyword evidence="3" id="KW-1185">Reference proteome</keyword>
<evidence type="ECO:0000313" key="2">
    <source>
        <dbReference type="EMBL" id="MCS0589363.1"/>
    </source>
</evidence>
<dbReference type="NCBIfam" id="TIGR02595">
    <property type="entry name" value="PEP_CTERM"/>
    <property type="match status" value="1"/>
</dbReference>
<feature type="signal peptide" evidence="1">
    <location>
        <begin position="1"/>
        <end position="26"/>
    </location>
</feature>
<gene>
    <name evidence="2" type="ORF">NX782_09105</name>
</gene>
<sequence length="196" mass="20344">MTYLKSLFSQAFLAAALLAGAGAANAGAVYHVDIKTAGFDTSGGDTAYLEMYFAPFGSADPLTATLSKLQGAFLEEPTLNQVTVGPDGTLRFMSDFATDYLRLFKLGQDISFDISFDGLPSDIGTAAFSADLIKGDYSDYLSHAVTFTLQSDSIGYVTDPGVASVGPAAADVPEPSAAALVLIGLMMAGAVARRRA</sequence>
<dbReference type="EMBL" id="JANUGX010000008">
    <property type="protein sequence ID" value="MCS0589363.1"/>
    <property type="molecule type" value="Genomic_DNA"/>
</dbReference>
<evidence type="ECO:0000256" key="1">
    <source>
        <dbReference type="SAM" id="SignalP"/>
    </source>
</evidence>
<reference evidence="2 3" key="1">
    <citation type="submission" date="2022-08" db="EMBL/GenBank/DDBJ databases">
        <title>Reclassification of Massilia species as members of the genera Telluria, Duganella, Pseudoduganella, Mokoshia gen. nov. and Zemynaea gen. nov. using orthogonal and non-orthogonal genome-based approaches.</title>
        <authorList>
            <person name="Bowman J.P."/>
        </authorList>
    </citation>
    <scope>NUCLEOTIDE SEQUENCE [LARGE SCALE GENOMIC DNA]</scope>
    <source>
        <strain evidence="2 3">LMG 28164</strain>
    </source>
</reference>
<dbReference type="InterPro" id="IPR013424">
    <property type="entry name" value="Ice-binding_C"/>
</dbReference>
<evidence type="ECO:0000313" key="3">
    <source>
        <dbReference type="Proteomes" id="UP001205560"/>
    </source>
</evidence>
<comment type="caution">
    <text evidence="2">The sequence shown here is derived from an EMBL/GenBank/DDBJ whole genome shotgun (WGS) entry which is preliminary data.</text>
</comment>
<keyword evidence="1" id="KW-0732">Signal</keyword>
<dbReference type="RefSeq" id="WP_258845127.1">
    <property type="nucleotide sequence ID" value="NZ_JANUGX010000008.1"/>
</dbReference>
<organism evidence="2 3">
    <name type="scientific">Massilia norwichensis</name>
    <dbReference type="NCBI Taxonomy" id="1442366"/>
    <lineage>
        <taxon>Bacteria</taxon>
        <taxon>Pseudomonadati</taxon>
        <taxon>Pseudomonadota</taxon>
        <taxon>Betaproteobacteria</taxon>
        <taxon>Burkholderiales</taxon>
        <taxon>Oxalobacteraceae</taxon>
        <taxon>Telluria group</taxon>
        <taxon>Massilia</taxon>
    </lineage>
</organism>
<dbReference type="Proteomes" id="UP001205560">
    <property type="component" value="Unassembled WGS sequence"/>
</dbReference>
<name>A0ABT2A5A2_9BURK</name>